<comment type="similarity">
    <text evidence="16">Belongs to the AAA ATPase family.</text>
</comment>
<sequence length="672" mass="74311">MNKFLRNVGFYLLIILVAISIIDYFSTRNTTKQEVGYTSFLQQVDEGKVAKVVLIQNTIRGTLTDGTEFTTITPDNPNRDPKLFDKLSAKGVEINAENPPEPPWWSTMFSSLLPILLLVGVWFFIMQQTQGGGGRVMSFGKSRARMSGSDKIKVNFKDVAGADEAKQELEEVVEFLKHPKKYNDLGARIPKGVLLFGPPGTGKTLLARAVAGEAGVPFFSISGSDFVEMFVGVGASRVRDLCDQAKKNAPCIVFIDEIDAVGRQRGAGVGGGHDEREQTLNQLLVEMDGFAANEGIIIIAATNRPDILDPALLRPGRFDRQIVVDKPDVRGRLAILKVHTSGKPVDEGADLDILARRTPGFTGADLSNLVNEAALLAARRDKKKIYMQELEEAIERVMAGPERKSHIMNDEEKRLTAYHEGGHTLVGMMLKHADPVHKVTIIPRGRAGGYTLMLPKEDRNYATKSELLDKLKVAMGGRVAEEIVLKEISTGASQDIQQATRMVRGMVMQYGMSDVLGPVAYGESQNHQVFLGRDFHQERNYSEEVASEIDKEVRKYLEDAYEACRQIITENRDKLELIAQALIERETLTAKQLEELLETGKISEEETKEPPKDDNNGPKDGDPALIPPTTLAQQAQNEALEAEEEKEKEAVPVGGVTDNGREPKFNVTHYDK</sequence>
<evidence type="ECO:0000256" key="9">
    <source>
        <dbReference type="ARBA" id="ARBA00022833"/>
    </source>
</evidence>
<dbReference type="Gene3D" id="3.30.720.210">
    <property type="match status" value="1"/>
</dbReference>
<feature type="transmembrane region" description="Helical" evidence="15">
    <location>
        <begin position="7"/>
        <end position="25"/>
    </location>
</feature>
<comment type="similarity">
    <text evidence="2 15">In the C-terminal section; belongs to the peptidase M41 family.</text>
</comment>
<gene>
    <name evidence="15" type="primary">ftsH</name>
    <name evidence="19" type="ORF">SAMN05660648_01400</name>
</gene>
<dbReference type="RefSeq" id="WP_074671779.1">
    <property type="nucleotide sequence ID" value="NZ_FNQG01000005.1"/>
</dbReference>
<dbReference type="InterPro" id="IPR041569">
    <property type="entry name" value="AAA_lid_3"/>
</dbReference>
<dbReference type="InterPro" id="IPR000642">
    <property type="entry name" value="Peptidase_M41"/>
</dbReference>
<comment type="similarity">
    <text evidence="14 15">In the central section; belongs to the AAA ATPase family.</text>
</comment>
<dbReference type="GO" id="GO:0008270">
    <property type="term" value="F:zinc ion binding"/>
    <property type="evidence" value="ECO:0007669"/>
    <property type="project" value="UniProtKB-UniRule"/>
</dbReference>
<dbReference type="InterPro" id="IPR003959">
    <property type="entry name" value="ATPase_AAA_core"/>
</dbReference>
<keyword evidence="5 15" id="KW-0812">Transmembrane</keyword>
<dbReference type="GO" id="GO:0004222">
    <property type="term" value="F:metalloendopeptidase activity"/>
    <property type="evidence" value="ECO:0007669"/>
    <property type="project" value="InterPro"/>
</dbReference>
<dbReference type="InterPro" id="IPR005936">
    <property type="entry name" value="FtsH"/>
</dbReference>
<dbReference type="OrthoDB" id="9809379at2"/>
<dbReference type="SUPFAM" id="SSF140990">
    <property type="entry name" value="FtsH protease domain-like"/>
    <property type="match status" value="1"/>
</dbReference>
<dbReference type="FunFam" id="1.20.58.760:FF:000001">
    <property type="entry name" value="ATP-dependent zinc metalloprotease FtsH"/>
    <property type="match status" value="1"/>
</dbReference>
<dbReference type="PANTHER" id="PTHR23076">
    <property type="entry name" value="METALLOPROTEASE M41 FTSH"/>
    <property type="match status" value="1"/>
</dbReference>
<dbReference type="GO" id="GO:0006508">
    <property type="term" value="P:proteolysis"/>
    <property type="evidence" value="ECO:0007669"/>
    <property type="project" value="UniProtKB-KW"/>
</dbReference>
<keyword evidence="19" id="KW-0132">Cell division</keyword>
<keyword evidence="4 15" id="KW-0645">Protease</keyword>
<organism evidence="19 20">
    <name type="scientific">Selenomonas ruminantium</name>
    <dbReference type="NCBI Taxonomy" id="971"/>
    <lineage>
        <taxon>Bacteria</taxon>
        <taxon>Bacillati</taxon>
        <taxon>Bacillota</taxon>
        <taxon>Negativicutes</taxon>
        <taxon>Selenomonadales</taxon>
        <taxon>Selenomonadaceae</taxon>
        <taxon>Selenomonas</taxon>
    </lineage>
</organism>
<keyword evidence="10 15" id="KW-0067">ATP-binding</keyword>
<keyword evidence="7 15" id="KW-0547">Nucleotide-binding</keyword>
<dbReference type="GO" id="GO:0005886">
    <property type="term" value="C:plasma membrane"/>
    <property type="evidence" value="ECO:0007669"/>
    <property type="project" value="UniProtKB-SubCell"/>
</dbReference>
<comment type="subunit">
    <text evidence="15">Homohexamer.</text>
</comment>
<dbReference type="FunFam" id="3.40.50.300:FF:000001">
    <property type="entry name" value="ATP-dependent zinc metalloprotease FtsH"/>
    <property type="match status" value="1"/>
</dbReference>
<feature type="region of interest" description="Disordered" evidence="17">
    <location>
        <begin position="598"/>
        <end position="672"/>
    </location>
</feature>
<feature type="binding site" evidence="15">
    <location>
        <position position="419"/>
    </location>
    <ligand>
        <name>Zn(2+)</name>
        <dbReference type="ChEBI" id="CHEBI:29105"/>
        <note>catalytic</note>
    </ligand>
</feature>
<evidence type="ECO:0000256" key="12">
    <source>
        <dbReference type="ARBA" id="ARBA00023049"/>
    </source>
</evidence>
<feature type="compositionally biased region" description="Basic and acidic residues" evidence="17">
    <location>
        <begin position="659"/>
        <end position="672"/>
    </location>
</feature>
<feature type="binding site" evidence="15">
    <location>
        <position position="495"/>
    </location>
    <ligand>
        <name>Zn(2+)</name>
        <dbReference type="ChEBI" id="CHEBI:29105"/>
        <note>catalytic</note>
    </ligand>
</feature>
<keyword evidence="11 15" id="KW-1133">Transmembrane helix</keyword>
<dbReference type="InterPro" id="IPR037219">
    <property type="entry name" value="Peptidase_M41-like"/>
</dbReference>
<feature type="compositionally biased region" description="Basic and acidic residues" evidence="17">
    <location>
        <begin position="601"/>
        <end position="622"/>
    </location>
</feature>
<dbReference type="GO" id="GO:0051301">
    <property type="term" value="P:cell division"/>
    <property type="evidence" value="ECO:0007669"/>
    <property type="project" value="UniProtKB-KW"/>
</dbReference>
<evidence type="ECO:0000256" key="14">
    <source>
        <dbReference type="ARBA" id="ARBA00061570"/>
    </source>
</evidence>
<evidence type="ECO:0000256" key="3">
    <source>
        <dbReference type="ARBA" id="ARBA00022475"/>
    </source>
</evidence>
<evidence type="ECO:0000256" key="4">
    <source>
        <dbReference type="ARBA" id="ARBA00022670"/>
    </source>
</evidence>
<evidence type="ECO:0000256" key="7">
    <source>
        <dbReference type="ARBA" id="ARBA00022741"/>
    </source>
</evidence>
<evidence type="ECO:0000256" key="15">
    <source>
        <dbReference type="HAMAP-Rule" id="MF_01458"/>
    </source>
</evidence>
<feature type="binding site" evidence="15">
    <location>
        <begin position="197"/>
        <end position="204"/>
    </location>
    <ligand>
        <name>ATP</name>
        <dbReference type="ChEBI" id="CHEBI:30616"/>
    </ligand>
</feature>
<dbReference type="EC" id="3.4.24.-" evidence="15"/>
<protein>
    <recommendedName>
        <fullName evidence="15">ATP-dependent zinc metalloprotease FtsH</fullName>
        <ecNumber evidence="15">3.4.24.-</ecNumber>
    </recommendedName>
</protein>
<dbReference type="AlphaFoldDB" id="A0A1H3XC21"/>
<dbReference type="GO" id="GO:0016887">
    <property type="term" value="F:ATP hydrolysis activity"/>
    <property type="evidence" value="ECO:0007669"/>
    <property type="project" value="UniProtKB-UniRule"/>
</dbReference>
<dbReference type="PROSITE" id="PS00674">
    <property type="entry name" value="AAA"/>
    <property type="match status" value="1"/>
</dbReference>
<dbReference type="GO" id="GO:0030163">
    <property type="term" value="P:protein catabolic process"/>
    <property type="evidence" value="ECO:0007669"/>
    <property type="project" value="UniProtKB-UniRule"/>
</dbReference>
<keyword evidence="3 15" id="KW-1003">Cell membrane</keyword>
<name>A0A1H3XC21_SELRU</name>
<dbReference type="Gene3D" id="1.20.58.760">
    <property type="entry name" value="Peptidase M41"/>
    <property type="match status" value="1"/>
</dbReference>
<evidence type="ECO:0000256" key="13">
    <source>
        <dbReference type="ARBA" id="ARBA00023136"/>
    </source>
</evidence>
<dbReference type="Pfam" id="PF06480">
    <property type="entry name" value="FtsH_ext"/>
    <property type="match status" value="1"/>
</dbReference>
<dbReference type="Pfam" id="PF01434">
    <property type="entry name" value="Peptidase_M41"/>
    <property type="match status" value="1"/>
</dbReference>
<comment type="cofactor">
    <cofactor evidence="15">
        <name>Zn(2+)</name>
        <dbReference type="ChEBI" id="CHEBI:29105"/>
    </cofactor>
    <text evidence="15">Binds 1 zinc ion per subunit.</text>
</comment>
<dbReference type="EMBL" id="FNQG01000005">
    <property type="protein sequence ID" value="SDZ96491.1"/>
    <property type="molecule type" value="Genomic_DNA"/>
</dbReference>
<dbReference type="FunFam" id="1.10.8.60:FF:000001">
    <property type="entry name" value="ATP-dependent zinc metalloprotease FtsH"/>
    <property type="match status" value="1"/>
</dbReference>
<dbReference type="GO" id="GO:0004176">
    <property type="term" value="F:ATP-dependent peptidase activity"/>
    <property type="evidence" value="ECO:0007669"/>
    <property type="project" value="InterPro"/>
</dbReference>
<dbReference type="Proteomes" id="UP000183469">
    <property type="component" value="Unassembled WGS sequence"/>
</dbReference>
<feature type="domain" description="AAA+ ATPase" evidence="18">
    <location>
        <begin position="189"/>
        <end position="328"/>
    </location>
</feature>
<keyword evidence="9 15" id="KW-0862">Zinc</keyword>
<reference evidence="19 20" key="1">
    <citation type="submission" date="2016-10" db="EMBL/GenBank/DDBJ databases">
        <authorList>
            <person name="de Groot N.N."/>
        </authorList>
    </citation>
    <scope>NUCLEOTIDE SEQUENCE [LARGE SCALE GENOMIC DNA]</scope>
    <source>
        <strain evidence="19 20">DSM 2872</strain>
    </source>
</reference>
<dbReference type="PANTHER" id="PTHR23076:SF97">
    <property type="entry name" value="ATP-DEPENDENT ZINC METALLOPROTEASE YME1L1"/>
    <property type="match status" value="1"/>
</dbReference>
<dbReference type="HAMAP" id="MF_01458">
    <property type="entry name" value="FtsH"/>
    <property type="match status" value="1"/>
</dbReference>
<dbReference type="InterPro" id="IPR003593">
    <property type="entry name" value="AAA+_ATPase"/>
</dbReference>
<feature type="transmembrane region" description="Helical" evidence="15">
    <location>
        <begin position="104"/>
        <end position="125"/>
    </location>
</feature>
<evidence type="ECO:0000256" key="8">
    <source>
        <dbReference type="ARBA" id="ARBA00022801"/>
    </source>
</evidence>
<evidence type="ECO:0000259" key="18">
    <source>
        <dbReference type="SMART" id="SM00382"/>
    </source>
</evidence>
<evidence type="ECO:0000256" key="6">
    <source>
        <dbReference type="ARBA" id="ARBA00022723"/>
    </source>
</evidence>
<dbReference type="Gene3D" id="1.10.8.60">
    <property type="match status" value="1"/>
</dbReference>
<dbReference type="InterPro" id="IPR027417">
    <property type="entry name" value="P-loop_NTPase"/>
</dbReference>
<dbReference type="InterPro" id="IPR011546">
    <property type="entry name" value="Pept_M41_FtsH_extracell"/>
</dbReference>
<dbReference type="Pfam" id="PF17862">
    <property type="entry name" value="AAA_lid_3"/>
    <property type="match status" value="1"/>
</dbReference>
<keyword evidence="6 15" id="KW-0479">Metal-binding</keyword>
<dbReference type="PRINTS" id="PR00830">
    <property type="entry name" value="ENDOLAPTASE"/>
</dbReference>
<evidence type="ECO:0000256" key="11">
    <source>
        <dbReference type="ARBA" id="ARBA00022989"/>
    </source>
</evidence>
<accession>A0A1H3XC21</accession>
<feature type="binding site" evidence="15">
    <location>
        <position position="423"/>
    </location>
    <ligand>
        <name>Zn(2+)</name>
        <dbReference type="ChEBI" id="CHEBI:29105"/>
        <note>catalytic</note>
    </ligand>
</feature>
<dbReference type="CDD" id="cd19501">
    <property type="entry name" value="RecA-like_FtsH"/>
    <property type="match status" value="1"/>
</dbReference>
<proteinExistence type="inferred from homology"/>
<evidence type="ECO:0000256" key="17">
    <source>
        <dbReference type="SAM" id="MobiDB-lite"/>
    </source>
</evidence>
<comment type="function">
    <text evidence="15">Acts as a processive, ATP-dependent zinc metallopeptidase for both cytoplasmic and membrane proteins. Plays a role in the quality control of integral membrane proteins.</text>
</comment>
<evidence type="ECO:0000313" key="20">
    <source>
        <dbReference type="Proteomes" id="UP000183469"/>
    </source>
</evidence>
<evidence type="ECO:0000256" key="16">
    <source>
        <dbReference type="RuleBase" id="RU003651"/>
    </source>
</evidence>
<dbReference type="NCBIfam" id="TIGR01241">
    <property type="entry name" value="FtsH_fam"/>
    <property type="match status" value="1"/>
</dbReference>
<dbReference type="Pfam" id="PF00004">
    <property type="entry name" value="AAA"/>
    <property type="match status" value="1"/>
</dbReference>
<keyword evidence="13 15" id="KW-0472">Membrane</keyword>
<dbReference type="GO" id="GO:0005524">
    <property type="term" value="F:ATP binding"/>
    <property type="evidence" value="ECO:0007669"/>
    <property type="project" value="UniProtKB-UniRule"/>
</dbReference>
<keyword evidence="12 15" id="KW-0482">Metalloprotease</keyword>
<comment type="subcellular location">
    <subcellularLocation>
        <location evidence="15">Cell membrane</location>
        <topology evidence="15">Multi-pass membrane protein</topology>
        <orientation evidence="15">Cytoplasmic side</orientation>
    </subcellularLocation>
    <subcellularLocation>
        <location evidence="1">Membrane</location>
    </subcellularLocation>
</comment>
<dbReference type="Gene3D" id="3.40.50.300">
    <property type="entry name" value="P-loop containing nucleotide triphosphate hydrolases"/>
    <property type="match status" value="1"/>
</dbReference>
<evidence type="ECO:0000256" key="5">
    <source>
        <dbReference type="ARBA" id="ARBA00022692"/>
    </source>
</evidence>
<dbReference type="SUPFAM" id="SSF52540">
    <property type="entry name" value="P-loop containing nucleoside triphosphate hydrolases"/>
    <property type="match status" value="1"/>
</dbReference>
<evidence type="ECO:0000256" key="1">
    <source>
        <dbReference type="ARBA" id="ARBA00004370"/>
    </source>
</evidence>
<evidence type="ECO:0000256" key="10">
    <source>
        <dbReference type="ARBA" id="ARBA00022840"/>
    </source>
</evidence>
<evidence type="ECO:0000313" key="19">
    <source>
        <dbReference type="EMBL" id="SDZ96491.1"/>
    </source>
</evidence>
<keyword evidence="19" id="KW-0131">Cell cycle</keyword>
<evidence type="ECO:0000256" key="2">
    <source>
        <dbReference type="ARBA" id="ARBA00010044"/>
    </source>
</evidence>
<dbReference type="InterPro" id="IPR003960">
    <property type="entry name" value="ATPase_AAA_CS"/>
</dbReference>
<feature type="active site" evidence="15">
    <location>
        <position position="420"/>
    </location>
</feature>
<keyword evidence="8 15" id="KW-0378">Hydrolase</keyword>
<dbReference type="SMART" id="SM00382">
    <property type="entry name" value="AAA"/>
    <property type="match status" value="1"/>
</dbReference>